<reference evidence="12 13" key="1">
    <citation type="journal article" date="2007" name="Nature">
        <title>Evolution of genes and genomes on the Drosophila phylogeny.</title>
        <authorList>
            <consortium name="Drosophila 12 Genomes Consortium"/>
            <person name="Clark A.G."/>
            <person name="Eisen M.B."/>
            <person name="Smith D.R."/>
            <person name="Bergman C.M."/>
            <person name="Oliver B."/>
            <person name="Markow T.A."/>
            <person name="Kaufman T.C."/>
            <person name="Kellis M."/>
            <person name="Gelbart W."/>
            <person name="Iyer V.N."/>
            <person name="Pollard D.A."/>
            <person name="Sackton T.B."/>
            <person name="Larracuente A.M."/>
            <person name="Singh N.D."/>
            <person name="Abad J.P."/>
            <person name="Abt D.N."/>
            <person name="Adryan B."/>
            <person name="Aguade M."/>
            <person name="Akashi H."/>
            <person name="Anderson W.W."/>
            <person name="Aquadro C.F."/>
            <person name="Ardell D.H."/>
            <person name="Arguello R."/>
            <person name="Artieri C.G."/>
            <person name="Barbash D.A."/>
            <person name="Barker D."/>
            <person name="Barsanti P."/>
            <person name="Batterham P."/>
            <person name="Batzoglou S."/>
            <person name="Begun D."/>
            <person name="Bhutkar A."/>
            <person name="Blanco E."/>
            <person name="Bosak S.A."/>
            <person name="Bradley R.K."/>
            <person name="Brand A.D."/>
            <person name="Brent M.R."/>
            <person name="Brooks A.N."/>
            <person name="Brown R.H."/>
            <person name="Butlin R.K."/>
            <person name="Caggese C."/>
            <person name="Calvi B.R."/>
            <person name="Bernardo de Carvalho A."/>
            <person name="Caspi A."/>
            <person name="Castrezana S."/>
            <person name="Celniker S.E."/>
            <person name="Chang J.L."/>
            <person name="Chapple C."/>
            <person name="Chatterji S."/>
            <person name="Chinwalla A."/>
            <person name="Civetta A."/>
            <person name="Clifton S.W."/>
            <person name="Comeron J.M."/>
            <person name="Costello J.C."/>
            <person name="Coyne J.A."/>
            <person name="Daub J."/>
            <person name="David R.G."/>
            <person name="Delcher A.L."/>
            <person name="Delehaunty K."/>
            <person name="Do C.B."/>
            <person name="Ebling H."/>
            <person name="Edwards K."/>
            <person name="Eickbush T."/>
            <person name="Evans J.D."/>
            <person name="Filipski A."/>
            <person name="Findeiss S."/>
            <person name="Freyhult E."/>
            <person name="Fulton L."/>
            <person name="Fulton R."/>
            <person name="Garcia A.C."/>
            <person name="Gardiner A."/>
            <person name="Garfield D.A."/>
            <person name="Garvin B.E."/>
            <person name="Gibson G."/>
            <person name="Gilbert D."/>
            <person name="Gnerre S."/>
            <person name="Godfrey J."/>
            <person name="Good R."/>
            <person name="Gotea V."/>
            <person name="Gravely B."/>
            <person name="Greenberg A.J."/>
            <person name="Griffiths-Jones S."/>
            <person name="Gross S."/>
            <person name="Guigo R."/>
            <person name="Gustafson E.A."/>
            <person name="Haerty W."/>
            <person name="Hahn M.W."/>
            <person name="Halligan D.L."/>
            <person name="Halpern A.L."/>
            <person name="Halter G.M."/>
            <person name="Han M.V."/>
            <person name="Heger A."/>
            <person name="Hillier L."/>
            <person name="Hinrichs A.S."/>
            <person name="Holmes I."/>
            <person name="Hoskins R.A."/>
            <person name="Hubisz M.J."/>
            <person name="Hultmark D."/>
            <person name="Huntley M.A."/>
            <person name="Jaffe D.B."/>
            <person name="Jagadeeshan S."/>
            <person name="Jeck W.R."/>
            <person name="Johnson J."/>
            <person name="Jones C.D."/>
            <person name="Jordan W.C."/>
            <person name="Karpen G.H."/>
            <person name="Kataoka E."/>
            <person name="Keightley P.D."/>
            <person name="Kheradpour P."/>
            <person name="Kirkness E.F."/>
            <person name="Koerich L.B."/>
            <person name="Kristiansen K."/>
            <person name="Kudrna D."/>
            <person name="Kulathinal R.J."/>
            <person name="Kumar S."/>
            <person name="Kwok R."/>
            <person name="Lander E."/>
            <person name="Langley C.H."/>
            <person name="Lapoint R."/>
            <person name="Lazzaro B.P."/>
            <person name="Lee S.J."/>
            <person name="Levesque L."/>
            <person name="Li R."/>
            <person name="Lin C.F."/>
            <person name="Lin M.F."/>
            <person name="Lindblad-Toh K."/>
            <person name="Llopart A."/>
            <person name="Long M."/>
            <person name="Low L."/>
            <person name="Lozovsky E."/>
            <person name="Lu J."/>
            <person name="Luo M."/>
            <person name="Machado C.A."/>
            <person name="Makalowski W."/>
            <person name="Marzo M."/>
            <person name="Matsuda M."/>
            <person name="Matzkin L."/>
            <person name="McAllister B."/>
            <person name="McBride C.S."/>
            <person name="McKernan B."/>
            <person name="McKernan K."/>
            <person name="Mendez-Lago M."/>
            <person name="Minx P."/>
            <person name="Mollenhauer M.U."/>
            <person name="Montooth K."/>
            <person name="Mount S.M."/>
            <person name="Mu X."/>
            <person name="Myers E."/>
            <person name="Negre B."/>
            <person name="Newfeld S."/>
            <person name="Nielsen R."/>
            <person name="Noor M.A."/>
            <person name="O'Grady P."/>
            <person name="Pachter L."/>
            <person name="Papaceit M."/>
            <person name="Parisi M.J."/>
            <person name="Parisi M."/>
            <person name="Parts L."/>
            <person name="Pedersen J.S."/>
            <person name="Pesole G."/>
            <person name="Phillippy A.M."/>
            <person name="Ponting C.P."/>
            <person name="Pop M."/>
            <person name="Porcelli D."/>
            <person name="Powell J.R."/>
            <person name="Prohaska S."/>
            <person name="Pruitt K."/>
            <person name="Puig M."/>
            <person name="Quesneville H."/>
            <person name="Ram K.R."/>
            <person name="Rand D."/>
            <person name="Rasmussen M.D."/>
            <person name="Reed L.K."/>
            <person name="Reenan R."/>
            <person name="Reily A."/>
            <person name="Remington K.A."/>
            <person name="Rieger T.T."/>
            <person name="Ritchie M.G."/>
            <person name="Robin C."/>
            <person name="Rogers Y.H."/>
            <person name="Rohde C."/>
            <person name="Rozas J."/>
            <person name="Rubenfield M.J."/>
            <person name="Ruiz A."/>
            <person name="Russo S."/>
            <person name="Salzberg S.L."/>
            <person name="Sanchez-Gracia A."/>
            <person name="Saranga D.J."/>
            <person name="Sato H."/>
            <person name="Schaeffer S.W."/>
            <person name="Schatz M.C."/>
            <person name="Schlenke T."/>
            <person name="Schwartz R."/>
            <person name="Segarra C."/>
            <person name="Singh R.S."/>
            <person name="Sirot L."/>
            <person name="Sirota M."/>
            <person name="Sisneros N.B."/>
            <person name="Smith C.D."/>
            <person name="Smith T.F."/>
            <person name="Spieth J."/>
            <person name="Stage D.E."/>
            <person name="Stark A."/>
            <person name="Stephan W."/>
            <person name="Strausberg R.L."/>
            <person name="Strempel S."/>
            <person name="Sturgill D."/>
            <person name="Sutton G."/>
            <person name="Sutton G.G."/>
            <person name="Tao W."/>
            <person name="Teichmann S."/>
            <person name="Tobari Y.N."/>
            <person name="Tomimura Y."/>
            <person name="Tsolas J.M."/>
            <person name="Valente V.L."/>
            <person name="Venter E."/>
            <person name="Venter J.C."/>
            <person name="Vicario S."/>
            <person name="Vieira F.G."/>
            <person name="Vilella A.J."/>
            <person name="Villasante A."/>
            <person name="Walenz B."/>
            <person name="Wang J."/>
            <person name="Wasserman M."/>
            <person name="Watts T."/>
            <person name="Wilson D."/>
            <person name="Wilson R.K."/>
            <person name="Wing R.A."/>
            <person name="Wolfner M.F."/>
            <person name="Wong A."/>
            <person name="Wong G.K."/>
            <person name="Wu C.I."/>
            <person name="Wu G."/>
            <person name="Yamamoto D."/>
            <person name="Yang H.P."/>
            <person name="Yang S.P."/>
            <person name="Yorke J.A."/>
            <person name="Yoshida K."/>
            <person name="Zdobnov E."/>
            <person name="Zhang P."/>
            <person name="Zhang Y."/>
            <person name="Zimin A.V."/>
            <person name="Baldwin J."/>
            <person name="Abdouelleil A."/>
            <person name="Abdulkadir J."/>
            <person name="Abebe A."/>
            <person name="Abera B."/>
            <person name="Abreu J."/>
            <person name="Acer S.C."/>
            <person name="Aftuck L."/>
            <person name="Alexander A."/>
            <person name="An P."/>
            <person name="Anderson E."/>
            <person name="Anderson S."/>
            <person name="Arachi H."/>
            <person name="Azer M."/>
            <person name="Bachantsang P."/>
            <person name="Barry A."/>
            <person name="Bayul T."/>
            <person name="Berlin A."/>
            <person name="Bessette D."/>
            <person name="Bloom T."/>
            <person name="Blye J."/>
            <person name="Boguslavskiy L."/>
            <person name="Bonnet C."/>
            <person name="Boukhgalter B."/>
            <person name="Bourzgui I."/>
            <person name="Brown A."/>
            <person name="Cahill P."/>
            <person name="Channer S."/>
            <person name="Cheshatsang Y."/>
            <person name="Chuda L."/>
            <person name="Citroen M."/>
            <person name="Collymore A."/>
            <person name="Cooke P."/>
            <person name="Costello M."/>
            <person name="D'Aco K."/>
            <person name="Daza R."/>
            <person name="De Haan G."/>
            <person name="DeGray S."/>
            <person name="DeMaso C."/>
            <person name="Dhargay N."/>
            <person name="Dooley K."/>
            <person name="Dooley E."/>
            <person name="Doricent M."/>
            <person name="Dorje P."/>
            <person name="Dorjee K."/>
            <person name="Dupes A."/>
            <person name="Elong R."/>
            <person name="Falk J."/>
            <person name="Farina A."/>
            <person name="Faro S."/>
            <person name="Ferguson D."/>
            <person name="Fisher S."/>
            <person name="Foley C.D."/>
            <person name="Franke A."/>
            <person name="Friedrich D."/>
            <person name="Gadbois L."/>
            <person name="Gearin G."/>
            <person name="Gearin C.R."/>
            <person name="Giannoukos G."/>
            <person name="Goode T."/>
            <person name="Graham J."/>
            <person name="Grandbois E."/>
            <person name="Grewal S."/>
            <person name="Gyaltsen K."/>
            <person name="Hafez N."/>
            <person name="Hagos B."/>
            <person name="Hall J."/>
            <person name="Henson C."/>
            <person name="Hollinger A."/>
            <person name="Honan T."/>
            <person name="Huard M.D."/>
            <person name="Hughes L."/>
            <person name="Hurhula B."/>
            <person name="Husby M.E."/>
            <person name="Kamat A."/>
            <person name="Kanga B."/>
            <person name="Kashin S."/>
            <person name="Khazanovich D."/>
            <person name="Kisner P."/>
            <person name="Lance K."/>
            <person name="Lara M."/>
            <person name="Lee W."/>
            <person name="Lennon N."/>
            <person name="Letendre F."/>
            <person name="LeVine R."/>
            <person name="Lipovsky A."/>
            <person name="Liu X."/>
            <person name="Liu J."/>
            <person name="Liu S."/>
            <person name="Lokyitsang T."/>
            <person name="Lokyitsang Y."/>
            <person name="Lubonja R."/>
            <person name="Lui A."/>
            <person name="MacDonald P."/>
            <person name="Magnisalis V."/>
            <person name="Maru K."/>
            <person name="Matthews C."/>
            <person name="McCusker W."/>
            <person name="McDonough S."/>
            <person name="Mehta T."/>
            <person name="Meldrim J."/>
            <person name="Meneus L."/>
            <person name="Mihai O."/>
            <person name="Mihalev A."/>
            <person name="Mihova T."/>
            <person name="Mittelman R."/>
            <person name="Mlenga V."/>
            <person name="Montmayeur A."/>
            <person name="Mulrain L."/>
            <person name="Navidi A."/>
            <person name="Naylor J."/>
            <person name="Negash T."/>
            <person name="Nguyen T."/>
            <person name="Nguyen N."/>
            <person name="Nicol R."/>
            <person name="Norbu C."/>
            <person name="Norbu N."/>
            <person name="Novod N."/>
            <person name="O'Neill B."/>
            <person name="Osman S."/>
            <person name="Markiewicz E."/>
            <person name="Oyono O.L."/>
            <person name="Patti C."/>
            <person name="Phunkhang P."/>
            <person name="Pierre F."/>
            <person name="Priest M."/>
            <person name="Raghuraman S."/>
            <person name="Rege F."/>
            <person name="Reyes R."/>
            <person name="Rise C."/>
            <person name="Rogov P."/>
            <person name="Ross K."/>
            <person name="Ryan E."/>
            <person name="Settipalli S."/>
            <person name="Shea T."/>
            <person name="Sherpa N."/>
            <person name="Shi L."/>
            <person name="Shih D."/>
            <person name="Sparrow T."/>
            <person name="Spaulding J."/>
            <person name="Stalker J."/>
            <person name="Stange-Thomann N."/>
            <person name="Stavropoulos S."/>
            <person name="Stone C."/>
            <person name="Strader C."/>
            <person name="Tesfaye S."/>
            <person name="Thomson T."/>
            <person name="Thoulutsang Y."/>
            <person name="Thoulutsang D."/>
            <person name="Topham K."/>
            <person name="Topping I."/>
            <person name="Tsamla T."/>
            <person name="Vassiliev H."/>
            <person name="Vo A."/>
            <person name="Wangchuk T."/>
            <person name="Wangdi T."/>
            <person name="Weiand M."/>
            <person name="Wilkinson J."/>
            <person name="Wilson A."/>
            <person name="Yadav S."/>
            <person name="Young G."/>
            <person name="Yu Q."/>
            <person name="Zembek L."/>
            <person name="Zhong D."/>
            <person name="Zimmer A."/>
            <person name="Zwirko Z."/>
            <person name="Jaffe D.B."/>
            <person name="Alvarez P."/>
            <person name="Brockman W."/>
            <person name="Butler J."/>
            <person name="Chin C."/>
            <person name="Gnerre S."/>
            <person name="Grabherr M."/>
            <person name="Kleber M."/>
            <person name="Mauceli E."/>
            <person name="MacCallum I."/>
        </authorList>
    </citation>
    <scope>NUCLEOTIDE SEQUENCE [LARGE SCALE GENOMIC DNA]</scope>
    <source>
        <strain evidence="13">Tucson 15287-2541.00</strain>
    </source>
</reference>
<dbReference type="KEGG" id="dgr:6570384"/>
<evidence type="ECO:0000256" key="10">
    <source>
        <dbReference type="SAM" id="SignalP"/>
    </source>
</evidence>
<evidence type="ECO:0000256" key="9">
    <source>
        <dbReference type="SAM" id="MobiDB-lite"/>
    </source>
</evidence>
<feature type="chain" id="PRO_5002813153" evidence="10">
    <location>
        <begin position="25"/>
        <end position="502"/>
    </location>
</feature>
<keyword evidence="7" id="KW-0865">Zymogen</keyword>
<dbReference type="HOGENOM" id="CLU_006842_16_1_1"/>
<evidence type="ECO:0000256" key="4">
    <source>
        <dbReference type="ARBA" id="ARBA00022729"/>
    </source>
</evidence>
<dbReference type="FunFam" id="2.40.10.10:FF:000146">
    <property type="entry name" value="Serine protease 53"/>
    <property type="match status" value="1"/>
</dbReference>
<dbReference type="GO" id="GO:0004252">
    <property type="term" value="F:serine-type endopeptidase activity"/>
    <property type="evidence" value="ECO:0007669"/>
    <property type="project" value="InterPro"/>
</dbReference>
<feature type="compositionally biased region" description="Polar residues" evidence="9">
    <location>
        <begin position="170"/>
        <end position="183"/>
    </location>
</feature>
<protein>
    <submittedName>
        <fullName evidence="12">GH19682</fullName>
    </submittedName>
</protein>
<dbReference type="CDD" id="cd00190">
    <property type="entry name" value="Tryp_SPc"/>
    <property type="match status" value="1"/>
</dbReference>
<evidence type="ECO:0000256" key="3">
    <source>
        <dbReference type="ARBA" id="ARBA00022670"/>
    </source>
</evidence>
<dbReference type="PhylomeDB" id="B4K029"/>
<dbReference type="MEROPS" id="S01.A79"/>
<feature type="domain" description="Peptidase S1" evidence="11">
    <location>
        <begin position="254"/>
        <end position="501"/>
    </location>
</feature>
<evidence type="ECO:0000256" key="7">
    <source>
        <dbReference type="ARBA" id="ARBA00023145"/>
    </source>
</evidence>
<evidence type="ECO:0000256" key="1">
    <source>
        <dbReference type="ARBA" id="ARBA00004613"/>
    </source>
</evidence>
<dbReference type="Pfam" id="PF16030">
    <property type="entry name" value="GD_N"/>
    <property type="match status" value="1"/>
</dbReference>
<evidence type="ECO:0000256" key="2">
    <source>
        <dbReference type="ARBA" id="ARBA00022525"/>
    </source>
</evidence>
<evidence type="ECO:0000313" key="13">
    <source>
        <dbReference type="Proteomes" id="UP000001070"/>
    </source>
</evidence>
<organism evidence="13">
    <name type="scientific">Drosophila grimshawi</name>
    <name type="common">Hawaiian fruit fly</name>
    <name type="synonym">Idiomyia grimshawi</name>
    <dbReference type="NCBI Taxonomy" id="7222"/>
    <lineage>
        <taxon>Eukaryota</taxon>
        <taxon>Metazoa</taxon>
        <taxon>Ecdysozoa</taxon>
        <taxon>Arthropoda</taxon>
        <taxon>Hexapoda</taxon>
        <taxon>Insecta</taxon>
        <taxon>Pterygota</taxon>
        <taxon>Neoptera</taxon>
        <taxon>Endopterygota</taxon>
        <taxon>Diptera</taxon>
        <taxon>Brachycera</taxon>
        <taxon>Muscomorpha</taxon>
        <taxon>Ephydroidea</taxon>
        <taxon>Drosophilidae</taxon>
        <taxon>Drosophila</taxon>
        <taxon>Hawaiian Drosophila</taxon>
    </lineage>
</organism>
<accession>B4K029</accession>
<name>B4K029_DROGR</name>
<keyword evidence="8" id="KW-1015">Disulfide bond</keyword>
<dbReference type="InParanoid" id="B4K029"/>
<evidence type="ECO:0000256" key="6">
    <source>
        <dbReference type="ARBA" id="ARBA00022825"/>
    </source>
</evidence>
<feature type="signal peptide" evidence="10">
    <location>
        <begin position="1"/>
        <end position="24"/>
    </location>
</feature>
<dbReference type="InterPro" id="IPR043504">
    <property type="entry name" value="Peptidase_S1_PA_chymotrypsin"/>
</dbReference>
<dbReference type="Gene3D" id="2.40.10.10">
    <property type="entry name" value="Trypsin-like serine proteases"/>
    <property type="match status" value="1"/>
</dbReference>
<dbReference type="SMART" id="SM00020">
    <property type="entry name" value="Tryp_SPc"/>
    <property type="match status" value="1"/>
</dbReference>
<dbReference type="Pfam" id="PF00089">
    <property type="entry name" value="Trypsin"/>
    <property type="match status" value="1"/>
</dbReference>
<feature type="region of interest" description="Disordered" evidence="9">
    <location>
        <begin position="168"/>
        <end position="195"/>
    </location>
</feature>
<gene>
    <name evidence="12" type="primary">Dgri\GH19682</name>
    <name evidence="12" type="ORF">Dgri_GH19682</name>
</gene>
<dbReference type="InterPro" id="IPR001314">
    <property type="entry name" value="Peptidase_S1A"/>
</dbReference>
<dbReference type="OrthoDB" id="238681at2759"/>
<dbReference type="PANTHER" id="PTHR24260:SF143">
    <property type="entry name" value="SERINE PROTEASE GD-LIKE PROTEIN"/>
    <property type="match status" value="1"/>
</dbReference>
<dbReference type="InterPro" id="IPR009003">
    <property type="entry name" value="Peptidase_S1_PA"/>
</dbReference>
<evidence type="ECO:0000256" key="8">
    <source>
        <dbReference type="ARBA" id="ARBA00023157"/>
    </source>
</evidence>
<keyword evidence="5" id="KW-0378">Hydrolase</keyword>
<dbReference type="AlphaFoldDB" id="B4K029"/>
<dbReference type="eggNOG" id="KOG3627">
    <property type="taxonomic scope" value="Eukaryota"/>
</dbReference>
<dbReference type="STRING" id="7222.B4K029"/>
<dbReference type="EMBL" id="CH916384">
    <property type="protein sequence ID" value="EDV91631.1"/>
    <property type="molecule type" value="Genomic_DNA"/>
</dbReference>
<dbReference type="InterPro" id="IPR001254">
    <property type="entry name" value="Trypsin_dom"/>
</dbReference>
<dbReference type="OMA" id="NSQGHGP"/>
<proteinExistence type="predicted"/>
<dbReference type="SMR" id="B4K029"/>
<evidence type="ECO:0000256" key="5">
    <source>
        <dbReference type="ARBA" id="ARBA00022801"/>
    </source>
</evidence>
<dbReference type="InterPro" id="IPR018114">
    <property type="entry name" value="TRYPSIN_HIS"/>
</dbReference>
<dbReference type="PROSITE" id="PS50240">
    <property type="entry name" value="TRYPSIN_DOM"/>
    <property type="match status" value="1"/>
</dbReference>
<keyword evidence="6" id="KW-0720">Serine protease</keyword>
<dbReference type="PANTHER" id="PTHR24260">
    <property type="match status" value="1"/>
</dbReference>
<dbReference type="SUPFAM" id="SSF50494">
    <property type="entry name" value="Trypsin-like serine proteases"/>
    <property type="match status" value="1"/>
</dbReference>
<dbReference type="GO" id="GO:0006508">
    <property type="term" value="P:proteolysis"/>
    <property type="evidence" value="ECO:0007669"/>
    <property type="project" value="UniProtKB-KW"/>
</dbReference>
<sequence>MAIASQTVMLRLTLLSLCLHIVLPQRLPPNDCNHIFHYQRRGDIWIGHGTPPVDGLRSVHWVLRFMAHGASLPGTVGGLEAYPDKATALQNMHNGGRAEISVGFYGHWDELPKIVEIKLNDDVLCTSSGYGAPSTTLTRELTMYVTTSTVTNTLPVRNIRPAFLDKIKTTPAQHTPRPTQSHTPRPPGNPVFGPQWGGPNFAGNPFLSGATSRKPATNVANVVNVPNVVPVIHVDTQASPARYECGVEGLVGLQIGGDSLPRGRFPWLAALYHDSNVDVNKIELSYKCVTTVVSRRTVITAAHCVYGLTPAQLRVYVGRHDITMHPEKDATLMAVEMVRTHPDFVGNLVPDSDLALLVLVEQVQYSIYVRPICLWTSSTTIHIGDSEQTSVAGWGTDSNSKPTRFPTTVNVRTVSNEECLRGMLTAKDFLTPRTLCAGNSQGHGPCLGDSGGGLMVLRNGRWYVRGIVSLAQRAGNSCDLTRFVIYCDVARHLDWIERNIVR</sequence>
<dbReference type="Proteomes" id="UP000001070">
    <property type="component" value="Unassembled WGS sequence"/>
</dbReference>
<keyword evidence="13" id="KW-1185">Reference proteome</keyword>
<evidence type="ECO:0000313" key="12">
    <source>
        <dbReference type="EMBL" id="EDV91631.1"/>
    </source>
</evidence>
<keyword evidence="2" id="KW-0964">Secreted</keyword>
<keyword evidence="3" id="KW-0645">Protease</keyword>
<dbReference type="GO" id="GO:0005576">
    <property type="term" value="C:extracellular region"/>
    <property type="evidence" value="ECO:0007669"/>
    <property type="project" value="UniProtKB-SubCell"/>
</dbReference>
<comment type="subcellular location">
    <subcellularLocation>
        <location evidence="1">Secreted</location>
    </subcellularLocation>
</comment>
<dbReference type="PROSITE" id="PS00134">
    <property type="entry name" value="TRYPSIN_HIS"/>
    <property type="match status" value="1"/>
</dbReference>
<keyword evidence="4 10" id="KW-0732">Signal</keyword>
<dbReference type="PRINTS" id="PR00722">
    <property type="entry name" value="CHYMOTRYPSIN"/>
</dbReference>
<dbReference type="InterPro" id="IPR031986">
    <property type="entry name" value="GD_N"/>
</dbReference>
<evidence type="ECO:0000259" key="11">
    <source>
        <dbReference type="PROSITE" id="PS50240"/>
    </source>
</evidence>
<dbReference type="InterPro" id="IPR051333">
    <property type="entry name" value="CLIP_Serine_Protease"/>
</dbReference>